<dbReference type="InterPro" id="IPR000182">
    <property type="entry name" value="GNAT_dom"/>
</dbReference>
<keyword evidence="2" id="KW-1277">Toxin-antitoxin system</keyword>
<dbReference type="PANTHER" id="PTHR36449:SF1">
    <property type="entry name" value="ACETYLTRANSFERASE"/>
    <property type="match status" value="1"/>
</dbReference>
<dbReference type="SUPFAM" id="SSF55729">
    <property type="entry name" value="Acyl-CoA N-acyltransferases (Nat)"/>
    <property type="match status" value="1"/>
</dbReference>
<evidence type="ECO:0000256" key="2">
    <source>
        <dbReference type="ARBA" id="ARBA00022649"/>
    </source>
</evidence>
<keyword evidence="1" id="KW-0678">Repressor</keyword>
<keyword evidence="3" id="KW-0808">Transferase</keyword>
<dbReference type="AlphaFoldDB" id="A0A077MEV9"/>
<protein>
    <recommendedName>
        <fullName evidence="6">N-acetyltransferase domain-containing protein</fullName>
    </recommendedName>
</protein>
<dbReference type="InterPro" id="IPR016181">
    <property type="entry name" value="Acyl_CoA_acyltransferase"/>
</dbReference>
<dbReference type="Proteomes" id="UP000035720">
    <property type="component" value="Unassembled WGS sequence"/>
</dbReference>
<evidence type="ECO:0000313" key="7">
    <source>
        <dbReference type="EMBL" id="CCI53558.1"/>
    </source>
</evidence>
<name>A0A077MEV9_9MICO</name>
<dbReference type="Gene3D" id="3.40.630.30">
    <property type="match status" value="1"/>
</dbReference>
<organism evidence="7 8">
    <name type="scientific">Nostocoides jenkinsii Ben 74</name>
    <dbReference type="NCBI Taxonomy" id="1193518"/>
    <lineage>
        <taxon>Bacteria</taxon>
        <taxon>Bacillati</taxon>
        <taxon>Actinomycetota</taxon>
        <taxon>Actinomycetes</taxon>
        <taxon>Micrococcales</taxon>
        <taxon>Intrasporangiaceae</taxon>
        <taxon>Nostocoides</taxon>
    </lineage>
</organism>
<dbReference type="PANTHER" id="PTHR36449">
    <property type="entry name" value="ACETYLTRANSFERASE-RELATED"/>
    <property type="match status" value="1"/>
</dbReference>
<keyword evidence="4" id="KW-0012">Acyltransferase</keyword>
<evidence type="ECO:0000313" key="8">
    <source>
        <dbReference type="Proteomes" id="UP000035720"/>
    </source>
</evidence>
<dbReference type="OrthoDB" id="9799147at2"/>
<reference evidence="7 8" key="1">
    <citation type="journal article" date="2013" name="ISME J.">
        <title>A metabolic model for members of the genus Tetrasphaera involved in enhanced biological phosphorus removal.</title>
        <authorList>
            <person name="Kristiansen R."/>
            <person name="Nguyen H.T.T."/>
            <person name="Saunders A.M."/>
            <person name="Nielsen J.L."/>
            <person name="Wimmer R."/>
            <person name="Le V.Q."/>
            <person name="McIlroy S.J."/>
            <person name="Petrovski S."/>
            <person name="Seviour R.J."/>
            <person name="Calteau A."/>
            <person name="Nielsen K.L."/>
            <person name="Nielsen P.H."/>
        </authorList>
    </citation>
    <scope>NUCLEOTIDE SEQUENCE [LARGE SCALE GENOMIC DNA]</scope>
    <source>
        <strain evidence="7 8">Ben 74</strain>
    </source>
</reference>
<evidence type="ECO:0000256" key="4">
    <source>
        <dbReference type="ARBA" id="ARBA00023315"/>
    </source>
</evidence>
<evidence type="ECO:0000256" key="1">
    <source>
        <dbReference type="ARBA" id="ARBA00022491"/>
    </source>
</evidence>
<accession>A0A077MEV9</accession>
<dbReference type="STRING" id="1193518.BN13_420012"/>
<proteinExistence type="predicted"/>
<evidence type="ECO:0000259" key="6">
    <source>
        <dbReference type="PROSITE" id="PS51186"/>
    </source>
</evidence>
<sequence length="169" mass="18502">MTEPVHRPRKLDRQVHLSEFDSGAAELDVWLQRFAWENQRANNAVTYVATMGTRVVGYYAIATGAVELVDVPPPLKRGTRPDPMPVIVLARLAVDRSVTGRGIGAGLLRDALARCALLSESIGAAALLIRARDSQARDFYLKLGDFVASPASELQLMVSMKELRAQFLA</sequence>
<evidence type="ECO:0000256" key="5">
    <source>
        <dbReference type="ARBA" id="ARBA00049880"/>
    </source>
</evidence>
<dbReference type="RefSeq" id="WP_048545828.1">
    <property type="nucleotide sequence ID" value="NZ_HF571038.1"/>
</dbReference>
<dbReference type="EMBL" id="CAJC01000153">
    <property type="protein sequence ID" value="CCI53558.1"/>
    <property type="molecule type" value="Genomic_DNA"/>
</dbReference>
<keyword evidence="8" id="KW-1185">Reference proteome</keyword>
<dbReference type="PROSITE" id="PS51186">
    <property type="entry name" value="GNAT"/>
    <property type="match status" value="1"/>
</dbReference>
<gene>
    <name evidence="7" type="ORF">BN13_420012</name>
</gene>
<evidence type="ECO:0000256" key="3">
    <source>
        <dbReference type="ARBA" id="ARBA00022679"/>
    </source>
</evidence>
<comment type="caution">
    <text evidence="7">The sequence shown here is derived from an EMBL/GenBank/DDBJ whole genome shotgun (WGS) entry which is preliminary data.</text>
</comment>
<dbReference type="GO" id="GO:0016747">
    <property type="term" value="F:acyltransferase activity, transferring groups other than amino-acyl groups"/>
    <property type="evidence" value="ECO:0007669"/>
    <property type="project" value="InterPro"/>
</dbReference>
<dbReference type="Pfam" id="PF13508">
    <property type="entry name" value="Acetyltransf_7"/>
    <property type="match status" value="1"/>
</dbReference>
<comment type="catalytic activity">
    <reaction evidence="5">
        <text>glycyl-tRNA(Gly) + acetyl-CoA = N-acetylglycyl-tRNA(Gly) + CoA + H(+)</text>
        <dbReference type="Rhea" id="RHEA:81867"/>
        <dbReference type="Rhea" id="RHEA-COMP:9683"/>
        <dbReference type="Rhea" id="RHEA-COMP:19766"/>
        <dbReference type="ChEBI" id="CHEBI:15378"/>
        <dbReference type="ChEBI" id="CHEBI:57287"/>
        <dbReference type="ChEBI" id="CHEBI:57288"/>
        <dbReference type="ChEBI" id="CHEBI:78522"/>
        <dbReference type="ChEBI" id="CHEBI:232036"/>
    </reaction>
</comment>
<feature type="domain" description="N-acetyltransferase" evidence="6">
    <location>
        <begin position="4"/>
        <end position="165"/>
    </location>
</feature>